<dbReference type="InterPro" id="IPR027806">
    <property type="entry name" value="HARBI1_dom"/>
</dbReference>
<feature type="coiled-coil region" evidence="3">
    <location>
        <begin position="152"/>
        <end position="179"/>
    </location>
</feature>
<proteinExistence type="predicted"/>
<keyword evidence="3" id="KW-0175">Coiled coil</keyword>
<dbReference type="EMBL" id="BFEA01000515">
    <property type="protein sequence ID" value="GBG85337.1"/>
    <property type="molecule type" value="Genomic_DNA"/>
</dbReference>
<dbReference type="Pfam" id="PF13359">
    <property type="entry name" value="DDE_Tnp_4"/>
    <property type="match status" value="1"/>
</dbReference>
<gene>
    <name evidence="5" type="ORF">CBR_g39980</name>
</gene>
<sequence>MGKSSGSRAIREVAEAVIALYPNVVGFGGFAECDERMRKFAALGFPNCWGCIDCTHVYMDKPRRRDGDEYCSGRNNRFFIVAQLVVDSDLKILDFCYGFPGTVGDARALKNSSMYRRALKGSLFLDVPNDPFRGERPEIVGVPGNGTWRDYVREWNALVQELERTEREVERLYKFLVARGDSITVHMRHGSAVCETEITQESDHARRWALSVVQRLRSSRANLQQCCDDIVTEHLQTRRQLDRCRQMSEDMHMQADQTSTALQEALVERDAVAAERGEAMAERDEVRRQLDAASRDLRVTRQQAQTAWQIYNDVVYGGQTARPKFPPPARDLCDGMGCMTLHNKGKAAGISTSTSAAQASKCVSCEDLTARVSEMESEIVKLQMTNELLTYPPSFWEDMEKELREFRPPAKFPPPPGRPL</sequence>
<evidence type="ECO:0000313" key="6">
    <source>
        <dbReference type="Proteomes" id="UP000265515"/>
    </source>
</evidence>
<comment type="cofactor">
    <cofactor evidence="1">
        <name>a divalent metal cation</name>
        <dbReference type="ChEBI" id="CHEBI:60240"/>
    </cofactor>
</comment>
<evidence type="ECO:0000313" key="5">
    <source>
        <dbReference type="EMBL" id="GBG85337.1"/>
    </source>
</evidence>
<dbReference type="OrthoDB" id="6740069at2759"/>
<organism evidence="5 6">
    <name type="scientific">Chara braunii</name>
    <name type="common">Braun's stonewort</name>
    <dbReference type="NCBI Taxonomy" id="69332"/>
    <lineage>
        <taxon>Eukaryota</taxon>
        <taxon>Viridiplantae</taxon>
        <taxon>Streptophyta</taxon>
        <taxon>Charophyceae</taxon>
        <taxon>Charales</taxon>
        <taxon>Characeae</taxon>
        <taxon>Chara</taxon>
    </lineage>
</organism>
<evidence type="ECO:0000256" key="3">
    <source>
        <dbReference type="SAM" id="Coils"/>
    </source>
</evidence>
<dbReference type="AlphaFoldDB" id="A0A388LSQ7"/>
<evidence type="ECO:0000256" key="2">
    <source>
        <dbReference type="ARBA" id="ARBA00022723"/>
    </source>
</evidence>
<feature type="domain" description="DDE Tnp4" evidence="4">
    <location>
        <begin position="52"/>
        <end position="118"/>
    </location>
</feature>
<protein>
    <recommendedName>
        <fullName evidence="4">DDE Tnp4 domain-containing protein</fullName>
    </recommendedName>
</protein>
<evidence type="ECO:0000259" key="4">
    <source>
        <dbReference type="Pfam" id="PF13359"/>
    </source>
</evidence>
<name>A0A388LSQ7_CHABU</name>
<keyword evidence="2" id="KW-0479">Metal-binding</keyword>
<reference evidence="5 6" key="1">
    <citation type="journal article" date="2018" name="Cell">
        <title>The Chara Genome: Secondary Complexity and Implications for Plant Terrestrialization.</title>
        <authorList>
            <person name="Nishiyama T."/>
            <person name="Sakayama H."/>
            <person name="Vries J.D."/>
            <person name="Buschmann H."/>
            <person name="Saint-Marcoux D."/>
            <person name="Ullrich K.K."/>
            <person name="Haas F.B."/>
            <person name="Vanderstraeten L."/>
            <person name="Becker D."/>
            <person name="Lang D."/>
            <person name="Vosolsobe S."/>
            <person name="Rombauts S."/>
            <person name="Wilhelmsson P.K.I."/>
            <person name="Janitza P."/>
            <person name="Kern R."/>
            <person name="Heyl A."/>
            <person name="Rumpler F."/>
            <person name="Villalobos L.I.A.C."/>
            <person name="Clay J.M."/>
            <person name="Skokan R."/>
            <person name="Toyoda A."/>
            <person name="Suzuki Y."/>
            <person name="Kagoshima H."/>
            <person name="Schijlen E."/>
            <person name="Tajeshwar N."/>
            <person name="Catarino B."/>
            <person name="Hetherington A.J."/>
            <person name="Saltykova A."/>
            <person name="Bonnot C."/>
            <person name="Breuninger H."/>
            <person name="Symeonidi A."/>
            <person name="Radhakrishnan G.V."/>
            <person name="Van Nieuwerburgh F."/>
            <person name="Deforce D."/>
            <person name="Chang C."/>
            <person name="Karol K.G."/>
            <person name="Hedrich R."/>
            <person name="Ulvskov P."/>
            <person name="Glockner G."/>
            <person name="Delwiche C.F."/>
            <person name="Petrasek J."/>
            <person name="Van de Peer Y."/>
            <person name="Friml J."/>
            <person name="Beilby M."/>
            <person name="Dolan L."/>
            <person name="Kohara Y."/>
            <person name="Sugano S."/>
            <person name="Fujiyama A."/>
            <person name="Delaux P.-M."/>
            <person name="Quint M."/>
            <person name="TheiBen G."/>
            <person name="Hagemann M."/>
            <person name="Harholt J."/>
            <person name="Dunand C."/>
            <person name="Zachgo S."/>
            <person name="Langdale J."/>
            <person name="Maumus F."/>
            <person name="Straeten D.V.D."/>
            <person name="Gould S.B."/>
            <person name="Rensing S.A."/>
        </authorList>
    </citation>
    <scope>NUCLEOTIDE SEQUENCE [LARGE SCALE GENOMIC DNA]</scope>
    <source>
        <strain evidence="5 6">S276</strain>
    </source>
</reference>
<dbReference type="Gramene" id="GBG85337">
    <property type="protein sequence ID" value="GBG85337"/>
    <property type="gene ID" value="CBR_g39980"/>
</dbReference>
<evidence type="ECO:0000256" key="1">
    <source>
        <dbReference type="ARBA" id="ARBA00001968"/>
    </source>
</evidence>
<comment type="caution">
    <text evidence="5">The sequence shown here is derived from an EMBL/GenBank/DDBJ whole genome shotgun (WGS) entry which is preliminary data.</text>
</comment>
<keyword evidence="6" id="KW-1185">Reference proteome</keyword>
<feature type="coiled-coil region" evidence="3">
    <location>
        <begin position="276"/>
        <end position="303"/>
    </location>
</feature>
<accession>A0A388LSQ7</accession>
<dbReference type="Proteomes" id="UP000265515">
    <property type="component" value="Unassembled WGS sequence"/>
</dbReference>
<dbReference type="GO" id="GO:0046872">
    <property type="term" value="F:metal ion binding"/>
    <property type="evidence" value="ECO:0007669"/>
    <property type="project" value="UniProtKB-KW"/>
</dbReference>